<protein>
    <recommendedName>
        <fullName evidence="3">Ycf1</fullName>
    </recommendedName>
</protein>
<accession>A0AAV1ZKW7</accession>
<reference evidence="1 2" key="1">
    <citation type="submission" date="2024-04" db="EMBL/GenBank/DDBJ databases">
        <authorList>
            <person name="Rising A."/>
            <person name="Reimegard J."/>
            <person name="Sonavane S."/>
            <person name="Akerstrom W."/>
            <person name="Nylinder S."/>
            <person name="Hedman E."/>
            <person name="Kallberg Y."/>
        </authorList>
    </citation>
    <scope>NUCLEOTIDE SEQUENCE [LARGE SCALE GENOMIC DNA]</scope>
</reference>
<keyword evidence="2" id="KW-1185">Reference proteome</keyword>
<sequence>MKQQRKDPCNSMDTTLSRFRFPRHLFIGNNIY</sequence>
<name>A0AAV1ZKW7_9ARAC</name>
<evidence type="ECO:0000313" key="1">
    <source>
        <dbReference type="EMBL" id="CAL1271729.1"/>
    </source>
</evidence>
<organism evidence="1 2">
    <name type="scientific">Larinioides sclopetarius</name>
    <dbReference type="NCBI Taxonomy" id="280406"/>
    <lineage>
        <taxon>Eukaryota</taxon>
        <taxon>Metazoa</taxon>
        <taxon>Ecdysozoa</taxon>
        <taxon>Arthropoda</taxon>
        <taxon>Chelicerata</taxon>
        <taxon>Arachnida</taxon>
        <taxon>Araneae</taxon>
        <taxon>Araneomorphae</taxon>
        <taxon>Entelegynae</taxon>
        <taxon>Araneoidea</taxon>
        <taxon>Araneidae</taxon>
        <taxon>Larinioides</taxon>
    </lineage>
</organism>
<evidence type="ECO:0000313" key="2">
    <source>
        <dbReference type="Proteomes" id="UP001497382"/>
    </source>
</evidence>
<feature type="non-terminal residue" evidence="1">
    <location>
        <position position="32"/>
    </location>
</feature>
<gene>
    <name evidence="1" type="ORF">LARSCL_LOCUS5980</name>
</gene>
<proteinExistence type="predicted"/>
<dbReference type="Proteomes" id="UP001497382">
    <property type="component" value="Unassembled WGS sequence"/>
</dbReference>
<comment type="caution">
    <text evidence="1">The sequence shown here is derived from an EMBL/GenBank/DDBJ whole genome shotgun (WGS) entry which is preliminary data.</text>
</comment>
<dbReference type="EMBL" id="CAXIEN010000056">
    <property type="protein sequence ID" value="CAL1271729.1"/>
    <property type="molecule type" value="Genomic_DNA"/>
</dbReference>
<evidence type="ECO:0008006" key="3">
    <source>
        <dbReference type="Google" id="ProtNLM"/>
    </source>
</evidence>
<dbReference type="AlphaFoldDB" id="A0AAV1ZKW7"/>